<dbReference type="AlphaFoldDB" id="A0A5C7HND5"/>
<protein>
    <submittedName>
        <fullName evidence="1">Uncharacterized protein</fullName>
    </submittedName>
</protein>
<keyword evidence="2" id="KW-1185">Reference proteome</keyword>
<evidence type="ECO:0000313" key="1">
    <source>
        <dbReference type="EMBL" id="TXG58288.1"/>
    </source>
</evidence>
<comment type="caution">
    <text evidence="1">The sequence shown here is derived from an EMBL/GenBank/DDBJ whole genome shotgun (WGS) entry which is preliminary data.</text>
</comment>
<sequence>MKHLFFALVVRCLDRIRTKPPSNHSTCCSDEADKLNFGEAQVGRRIERNGIGKSAQGPVYRFDPRGGEGIVLGFSVDGLEKFMIDELPKSMQKYALAMNEYVIDGIGSFVSILFMYANRTLFDSALDDSRLDKYYMKLMSTV</sequence>
<dbReference type="Proteomes" id="UP000323000">
    <property type="component" value="Chromosome 7"/>
</dbReference>
<dbReference type="OrthoDB" id="1739957at2759"/>
<proteinExistence type="predicted"/>
<evidence type="ECO:0000313" key="2">
    <source>
        <dbReference type="Proteomes" id="UP000323000"/>
    </source>
</evidence>
<gene>
    <name evidence="1" type="ORF">EZV62_016117</name>
</gene>
<name>A0A5C7HND5_9ROSI</name>
<dbReference type="EMBL" id="VAHF01000007">
    <property type="protein sequence ID" value="TXG58288.1"/>
    <property type="molecule type" value="Genomic_DNA"/>
</dbReference>
<organism evidence="1 2">
    <name type="scientific">Acer yangbiense</name>
    <dbReference type="NCBI Taxonomy" id="1000413"/>
    <lineage>
        <taxon>Eukaryota</taxon>
        <taxon>Viridiplantae</taxon>
        <taxon>Streptophyta</taxon>
        <taxon>Embryophyta</taxon>
        <taxon>Tracheophyta</taxon>
        <taxon>Spermatophyta</taxon>
        <taxon>Magnoliopsida</taxon>
        <taxon>eudicotyledons</taxon>
        <taxon>Gunneridae</taxon>
        <taxon>Pentapetalae</taxon>
        <taxon>rosids</taxon>
        <taxon>malvids</taxon>
        <taxon>Sapindales</taxon>
        <taxon>Sapindaceae</taxon>
        <taxon>Hippocastanoideae</taxon>
        <taxon>Acereae</taxon>
        <taxon>Acer</taxon>
    </lineage>
</organism>
<reference evidence="2" key="1">
    <citation type="journal article" date="2019" name="Gigascience">
        <title>De novo genome assembly of the endangered Acer yangbiense, a plant species with extremely small populations endemic to Yunnan Province, China.</title>
        <authorList>
            <person name="Yang J."/>
            <person name="Wariss H.M."/>
            <person name="Tao L."/>
            <person name="Zhang R."/>
            <person name="Yun Q."/>
            <person name="Hollingsworth P."/>
            <person name="Dao Z."/>
            <person name="Luo G."/>
            <person name="Guo H."/>
            <person name="Ma Y."/>
            <person name="Sun W."/>
        </authorList>
    </citation>
    <scope>NUCLEOTIDE SEQUENCE [LARGE SCALE GENOMIC DNA]</scope>
    <source>
        <strain evidence="2">cv. Malutang</strain>
    </source>
</reference>
<accession>A0A5C7HND5</accession>